<dbReference type="Proteomes" id="UP000827284">
    <property type="component" value="Unassembled WGS sequence"/>
</dbReference>
<dbReference type="GO" id="GO:0005634">
    <property type="term" value="C:nucleus"/>
    <property type="evidence" value="ECO:0007669"/>
    <property type="project" value="UniProtKB-SubCell"/>
</dbReference>
<dbReference type="Pfam" id="PF09496">
    <property type="entry name" value="CENP-O"/>
    <property type="match status" value="1"/>
</dbReference>
<dbReference type="CDD" id="cd23835">
    <property type="entry name" value="DRWD-N_CENP-O"/>
    <property type="match status" value="1"/>
</dbReference>
<dbReference type="AlphaFoldDB" id="A0A9P3GZI6"/>
<organism evidence="8 9">
    <name type="scientific">Entomortierella parvispora</name>
    <dbReference type="NCBI Taxonomy" id="205924"/>
    <lineage>
        <taxon>Eukaryota</taxon>
        <taxon>Fungi</taxon>
        <taxon>Fungi incertae sedis</taxon>
        <taxon>Mucoromycota</taxon>
        <taxon>Mortierellomycotina</taxon>
        <taxon>Mortierellomycetes</taxon>
        <taxon>Mortierellales</taxon>
        <taxon>Mortierellaceae</taxon>
        <taxon>Entomortierella</taxon>
    </lineage>
</organism>
<keyword evidence="7" id="KW-0175">Coiled coil</keyword>
<proteinExistence type="inferred from homology"/>
<dbReference type="InterPro" id="IPR018464">
    <property type="entry name" value="CENP-O"/>
</dbReference>
<dbReference type="PANTHER" id="PTHR14582:SF1">
    <property type="entry name" value="CENTROMERE PROTEIN O"/>
    <property type="match status" value="1"/>
</dbReference>
<gene>
    <name evidence="8" type="ORF">EMPS_00152</name>
</gene>
<dbReference type="PANTHER" id="PTHR14582">
    <property type="entry name" value="INNER KINETOCHORE SUBUNIT MAL2"/>
    <property type="match status" value="1"/>
</dbReference>
<keyword evidence="4" id="KW-0158">Chromosome</keyword>
<dbReference type="GO" id="GO:0031511">
    <property type="term" value="C:Mis6-Sim4 complex"/>
    <property type="evidence" value="ECO:0007669"/>
    <property type="project" value="TreeGrafter"/>
</dbReference>
<keyword evidence="6" id="KW-0137">Centromere</keyword>
<sequence length="389" mass="45104">MDSTNDSASALQEDVNILRQEYLKMETKRDALLKQIEQEEKAIQEETKTLGLPPANKADKEQRRMQEIMMAYRLTGVTLFTEDELETHDELDLDLDETPPEAKKQIGIRFETFALSKYHEPYYVMIKLSQPDKENIPPAGSQDAQQPTMTFQISNHTIPHWIPLRDLEKRYLNRDMSTFTTRISEYLQAFVTRREYISRTIHEFNSAVQTIFKLYQHGHTLPQMELRSQDAAIRGVVLLITRYDALFQLLHMYRTRANREIEKSKRSILGAMDMDIDVDLPSTDSNEDKEEGLLESEKTALEGMRGLKGSAAFAQIHLVYDDLTSTKPTEVQVKFANGNERIRIEKLPSGSPMRNQYNHWVKILKTEESLVDALDRIADLYRIDRVDES</sequence>
<evidence type="ECO:0000313" key="9">
    <source>
        <dbReference type="Proteomes" id="UP000827284"/>
    </source>
</evidence>
<evidence type="ECO:0000256" key="7">
    <source>
        <dbReference type="SAM" id="Coils"/>
    </source>
</evidence>
<keyword evidence="9" id="KW-1185">Reference proteome</keyword>
<evidence type="ECO:0000313" key="8">
    <source>
        <dbReference type="EMBL" id="GJJ67806.1"/>
    </source>
</evidence>
<evidence type="ECO:0000256" key="1">
    <source>
        <dbReference type="ARBA" id="ARBA00004123"/>
    </source>
</evidence>
<evidence type="ECO:0000256" key="2">
    <source>
        <dbReference type="ARBA" id="ARBA00004584"/>
    </source>
</evidence>
<dbReference type="EMBL" id="BQFW01000001">
    <property type="protein sequence ID" value="GJJ67806.1"/>
    <property type="molecule type" value="Genomic_DNA"/>
</dbReference>
<accession>A0A9P3GZI6</accession>
<protein>
    <submittedName>
        <fullName evidence="8">Uncharacterized protein</fullName>
    </submittedName>
</protein>
<evidence type="ECO:0000256" key="6">
    <source>
        <dbReference type="ARBA" id="ARBA00023328"/>
    </source>
</evidence>
<reference evidence="8" key="2">
    <citation type="journal article" date="2022" name="Microbiol. Resour. Announc.">
        <title>Whole-Genome Sequence of Entomortierella parvispora E1425, a Mucoromycotan Fungus Associated with Burkholderiaceae-Related Endosymbiotic Bacteria.</title>
        <authorList>
            <person name="Herlambang A."/>
            <person name="Guo Y."/>
            <person name="Takashima Y."/>
            <person name="Narisawa K."/>
            <person name="Ohta H."/>
            <person name="Nishizawa T."/>
        </authorList>
    </citation>
    <scope>NUCLEOTIDE SEQUENCE</scope>
    <source>
        <strain evidence="8">E1425</strain>
    </source>
</reference>
<evidence type="ECO:0000256" key="4">
    <source>
        <dbReference type="ARBA" id="ARBA00022454"/>
    </source>
</evidence>
<keyword evidence="5" id="KW-0539">Nucleus</keyword>
<dbReference type="OrthoDB" id="10050372at2759"/>
<evidence type="ECO:0000256" key="5">
    <source>
        <dbReference type="ARBA" id="ARBA00023242"/>
    </source>
</evidence>
<comment type="subcellular location">
    <subcellularLocation>
        <location evidence="2">Chromosome</location>
        <location evidence="2">Centromere</location>
    </subcellularLocation>
    <subcellularLocation>
        <location evidence="1">Nucleus</location>
    </subcellularLocation>
</comment>
<evidence type="ECO:0000256" key="3">
    <source>
        <dbReference type="ARBA" id="ARBA00007321"/>
    </source>
</evidence>
<name>A0A9P3GZI6_9FUNG</name>
<comment type="caution">
    <text evidence="8">The sequence shown here is derived from an EMBL/GenBank/DDBJ whole genome shotgun (WGS) entry which is preliminary data.</text>
</comment>
<feature type="coiled-coil region" evidence="7">
    <location>
        <begin position="1"/>
        <end position="49"/>
    </location>
</feature>
<comment type="similarity">
    <text evidence="3">Belongs to the CENP-O/MCM21 family.</text>
</comment>
<reference evidence="8" key="1">
    <citation type="submission" date="2021-11" db="EMBL/GenBank/DDBJ databases">
        <authorList>
            <person name="Herlambang A."/>
            <person name="Guo Y."/>
            <person name="Takashima Y."/>
            <person name="Nishizawa T."/>
        </authorList>
    </citation>
    <scope>NUCLEOTIDE SEQUENCE</scope>
    <source>
        <strain evidence="8">E1425</strain>
    </source>
</reference>